<keyword evidence="4" id="KW-1185">Reference proteome</keyword>
<gene>
    <name evidence="3" type="ORF">NLI96_g13079</name>
</gene>
<dbReference type="EMBL" id="JANAWD010001486">
    <property type="protein sequence ID" value="KAJ3473244.1"/>
    <property type="molecule type" value="Genomic_DNA"/>
</dbReference>
<keyword evidence="1" id="KW-0175">Coiled coil</keyword>
<protein>
    <submittedName>
        <fullName evidence="3">Uncharacterized protein</fullName>
    </submittedName>
</protein>
<evidence type="ECO:0000256" key="1">
    <source>
        <dbReference type="SAM" id="Coils"/>
    </source>
</evidence>
<evidence type="ECO:0000256" key="2">
    <source>
        <dbReference type="SAM" id="MobiDB-lite"/>
    </source>
</evidence>
<comment type="caution">
    <text evidence="3">The sequence shown here is derived from an EMBL/GenBank/DDBJ whole genome shotgun (WGS) entry which is preliminary data.</text>
</comment>
<dbReference type="Pfam" id="PF18758">
    <property type="entry name" value="KDZ"/>
    <property type="match status" value="1"/>
</dbReference>
<dbReference type="AlphaFoldDB" id="A0AAD5UQ22"/>
<proteinExistence type="predicted"/>
<dbReference type="Proteomes" id="UP001212997">
    <property type="component" value="Unassembled WGS sequence"/>
</dbReference>
<reference evidence="3" key="1">
    <citation type="submission" date="2022-07" db="EMBL/GenBank/DDBJ databases">
        <title>Genome Sequence of Physisporinus lineatus.</title>
        <authorList>
            <person name="Buettner E."/>
        </authorList>
    </citation>
    <scope>NUCLEOTIDE SEQUENCE</scope>
    <source>
        <strain evidence="3">VT162</strain>
    </source>
</reference>
<accession>A0AAD5UQ22</accession>
<sequence length="551" mass="64145">MTSAGEKQHYVLALIKELFDHLPKELTVGILYDIGCFIHRSFLKHALLPDLLPRITFALSVLHAYGHQWPCQLIYHPRKCKGFGLSDGEGCERFWSQLKKLIPPLRVSGHHQRLLVLDEQVKYLAEKSLNGLGNLLLRHWNRCQELKNEATKGLSSIPFGEDILRKEWDAQVASQTKPAPKRSQKAGENAVQAILALQDLIKSYRREENGLQAELVDNDEPAQDIQERLTETQRIRAETEKRVKALRSKLGIDGRLNLLRLAKDKYLQLRMNASSLRTRIVQRSRERKFELERLQRSYRNALNATKRRDPSITKLVKTYNTLVAEIQSLIQAKKAPLGARAPRLIERNRLFTLDVDDMIWEDEDDETCRASLWQADEDVRRGIRLLLQRDRCLEEETILKRERRAMQEWFLEEICCTRSAIQASDNEEDLQYQLEQYATKLRRLCYRWHEVVAEVPPENLPRDGWGFTPVEMETLEMQARESFGEDQIDDDVDEGDLEGDEDDEHNAEFMEELEAQVISDAYHTFEDPLKSVELNFVTTKRIREQSDSDTE</sequence>
<evidence type="ECO:0000313" key="3">
    <source>
        <dbReference type="EMBL" id="KAJ3473244.1"/>
    </source>
</evidence>
<feature type="coiled-coil region" evidence="1">
    <location>
        <begin position="194"/>
        <end position="249"/>
    </location>
</feature>
<dbReference type="InterPro" id="IPR040521">
    <property type="entry name" value="KDZ"/>
</dbReference>
<dbReference type="PANTHER" id="PTHR33096">
    <property type="entry name" value="CXC2 DOMAIN-CONTAINING PROTEIN"/>
    <property type="match status" value="1"/>
</dbReference>
<organism evidence="3 4">
    <name type="scientific">Meripilus lineatus</name>
    <dbReference type="NCBI Taxonomy" id="2056292"/>
    <lineage>
        <taxon>Eukaryota</taxon>
        <taxon>Fungi</taxon>
        <taxon>Dikarya</taxon>
        <taxon>Basidiomycota</taxon>
        <taxon>Agaricomycotina</taxon>
        <taxon>Agaricomycetes</taxon>
        <taxon>Polyporales</taxon>
        <taxon>Meripilaceae</taxon>
        <taxon>Meripilus</taxon>
    </lineage>
</organism>
<feature type="region of interest" description="Disordered" evidence="2">
    <location>
        <begin position="481"/>
        <end position="506"/>
    </location>
</feature>
<dbReference type="PANTHER" id="PTHR33096:SF1">
    <property type="entry name" value="CXC1-LIKE CYSTEINE CLUSTER ASSOCIATED WITH KDZ TRANSPOSASES DOMAIN-CONTAINING PROTEIN"/>
    <property type="match status" value="1"/>
</dbReference>
<feature type="compositionally biased region" description="Acidic residues" evidence="2">
    <location>
        <begin position="484"/>
        <end position="506"/>
    </location>
</feature>
<name>A0AAD5UQ22_9APHY</name>
<evidence type="ECO:0000313" key="4">
    <source>
        <dbReference type="Proteomes" id="UP001212997"/>
    </source>
</evidence>